<comment type="similarity">
    <text evidence="5">Belongs to the AAA ATPase family. AFG2 subfamily.</text>
</comment>
<dbReference type="SMART" id="SM00382">
    <property type="entry name" value="AAA"/>
    <property type="match status" value="2"/>
</dbReference>
<dbReference type="AlphaFoldDB" id="A0A183VAP9"/>
<dbReference type="FunFam" id="1.10.8.60:FF:000178">
    <property type="entry name" value="CDC48/VCP homolog, AAA superfamily"/>
    <property type="match status" value="1"/>
</dbReference>
<dbReference type="WBParaSite" id="TCNE_0001782001-mRNA-1">
    <property type="protein sequence ID" value="TCNE_0001782001-mRNA-1"/>
    <property type="gene ID" value="TCNE_0001782001"/>
</dbReference>
<keyword evidence="2" id="KW-0963">Cytoplasm</keyword>
<accession>A0A183VAP9</accession>
<dbReference type="PANTHER" id="PTHR23077">
    <property type="entry name" value="AAA-FAMILY ATPASE"/>
    <property type="match status" value="1"/>
</dbReference>
<reference evidence="9" key="1">
    <citation type="submission" date="2016-06" db="UniProtKB">
        <authorList>
            <consortium name="WormBaseParasite"/>
        </authorList>
    </citation>
    <scope>IDENTIFICATION</scope>
</reference>
<feature type="domain" description="AAA+ ATPase" evidence="6">
    <location>
        <begin position="533"/>
        <end position="670"/>
    </location>
</feature>
<gene>
    <name evidence="7" type="ORF">TCNE_LOCUS17819</name>
</gene>
<dbReference type="Pfam" id="PF17862">
    <property type="entry name" value="AAA_lid_3"/>
    <property type="match status" value="2"/>
</dbReference>
<evidence type="ECO:0000256" key="5">
    <source>
        <dbReference type="ARBA" id="ARBA00061477"/>
    </source>
</evidence>
<evidence type="ECO:0000256" key="3">
    <source>
        <dbReference type="ARBA" id="ARBA00022741"/>
    </source>
</evidence>
<dbReference type="Gene3D" id="1.10.8.60">
    <property type="match status" value="2"/>
</dbReference>
<dbReference type="EMBL" id="UYWY01024828">
    <property type="protein sequence ID" value="VDM49140.1"/>
    <property type="molecule type" value="Genomic_DNA"/>
</dbReference>
<name>A0A183VAP9_TOXCA</name>
<keyword evidence="3" id="KW-0547">Nucleotide-binding</keyword>
<organism evidence="8 9">
    <name type="scientific">Toxocara canis</name>
    <name type="common">Canine roundworm</name>
    <dbReference type="NCBI Taxonomy" id="6265"/>
    <lineage>
        <taxon>Eukaryota</taxon>
        <taxon>Metazoa</taxon>
        <taxon>Ecdysozoa</taxon>
        <taxon>Nematoda</taxon>
        <taxon>Chromadorea</taxon>
        <taxon>Rhabditida</taxon>
        <taxon>Spirurina</taxon>
        <taxon>Ascaridomorpha</taxon>
        <taxon>Ascaridoidea</taxon>
        <taxon>Toxocaridae</taxon>
        <taxon>Toxocara</taxon>
    </lineage>
</organism>
<dbReference type="InterPro" id="IPR027417">
    <property type="entry name" value="P-loop_NTPase"/>
</dbReference>
<keyword evidence="8" id="KW-1185">Reference proteome</keyword>
<dbReference type="Proteomes" id="UP000050794">
    <property type="component" value="Unassembled WGS sequence"/>
</dbReference>
<dbReference type="CDD" id="cd19511">
    <property type="entry name" value="RecA-like_CDC48_r2-like"/>
    <property type="match status" value="1"/>
</dbReference>
<evidence type="ECO:0000256" key="4">
    <source>
        <dbReference type="ARBA" id="ARBA00022840"/>
    </source>
</evidence>
<proteinExistence type="inferred from homology"/>
<dbReference type="GO" id="GO:0016887">
    <property type="term" value="F:ATP hydrolysis activity"/>
    <property type="evidence" value="ECO:0007669"/>
    <property type="project" value="InterPro"/>
</dbReference>
<evidence type="ECO:0000313" key="9">
    <source>
        <dbReference type="WBParaSite" id="TCNE_0001782001-mRNA-1"/>
    </source>
</evidence>
<evidence type="ECO:0000313" key="8">
    <source>
        <dbReference type="Proteomes" id="UP000050794"/>
    </source>
</evidence>
<dbReference type="GO" id="GO:0005524">
    <property type="term" value="F:ATP binding"/>
    <property type="evidence" value="ECO:0007669"/>
    <property type="project" value="UniProtKB-KW"/>
</dbReference>
<dbReference type="Gene3D" id="3.40.50.300">
    <property type="entry name" value="P-loop containing nucleotide triphosphate hydrolases"/>
    <property type="match status" value="2"/>
</dbReference>
<keyword evidence="4" id="KW-0067">ATP-binding</keyword>
<dbReference type="InterPro" id="IPR003959">
    <property type="entry name" value="ATPase_AAA_core"/>
</dbReference>
<feature type="domain" description="AAA+ ATPase" evidence="6">
    <location>
        <begin position="303"/>
        <end position="416"/>
    </location>
</feature>
<dbReference type="FunFam" id="3.40.50.300:FF:000567">
    <property type="entry name" value="ATPase, AAA family protein"/>
    <property type="match status" value="1"/>
</dbReference>
<comment type="subcellular location">
    <subcellularLocation>
        <location evidence="1">Cytoplasm</location>
    </subcellularLocation>
</comment>
<evidence type="ECO:0000313" key="7">
    <source>
        <dbReference type="EMBL" id="VDM49140.1"/>
    </source>
</evidence>
<protein>
    <submittedName>
        <fullName evidence="9">Spermatogenesis-associated protein 5</fullName>
    </submittedName>
</protein>
<evidence type="ECO:0000256" key="1">
    <source>
        <dbReference type="ARBA" id="ARBA00004496"/>
    </source>
</evidence>
<dbReference type="GO" id="GO:0005737">
    <property type="term" value="C:cytoplasm"/>
    <property type="evidence" value="ECO:0007669"/>
    <property type="project" value="UniProtKB-SubCell"/>
</dbReference>
<sequence length="735" mass="81668">MPAHYPIVVLFCSDGCGRVRLRDIGSRVDCLARLRRAMSSSKKKVVTKCAACSCFILAKDSERHKEKCGDDPYESSVQLVSPSTILVASRQMVDKPEAYLPPDLVGWEKHNVILLHPDTLSYLEVLPRQPCIIVTDSGSHTATLWPCDQVAQLRYWHSKCICDNLVRIVPLPESSIMSIERICLKPLSEPRNFYCSDHFMEYLDAYLSGSYVNIAETLVVPFYGQICEFGIEAPLEVGVADLNLADSGRKVPTVIRLSNKCLATVNIETTGPNDMTFADFGGATKAKTDLQTYLISPLKNNREACSIIVTGMSGCGKTLLLNIIKAQLGSMAIWIDQNRDFWEQIALLGNTNRLAVLIDDYDELKKKTDSACTQAISRLMDNNGNISVVLAIRHLDELDLSLRRRFPIEIELTVPSLPERIEILKSILCNDGITSETLIESIARETHGFTGSDLKCLCRLADFDGNKCVDRVKRFEEARKRVRPTGIRQFVLEVPDVRWEDIGGNEKLKTEIQQAVIWPQLHANAFKRFGVEPPSGILLYGPPGCSKTLVARALASQSHLNFLAVKGPELFNKWVGESERAVRELFRRARQVAPTILFFDEVDAVAVSRGEKSGSGVGDRVLAQLLTELDGLEKKSGVLVLAATNRPDTLDSALLRPGRLDRAIYVPLPDEDTRLSILRLHLNGMQIGEDVDMDELVSGTSGYSGAEIVALCRQAALIAMRENIDAEMVQRKHFL</sequence>
<dbReference type="InterPro" id="IPR003960">
    <property type="entry name" value="ATPase_AAA_CS"/>
</dbReference>
<dbReference type="PROSITE" id="PS00674">
    <property type="entry name" value="AAA"/>
    <property type="match status" value="1"/>
</dbReference>
<dbReference type="SUPFAM" id="SSF52540">
    <property type="entry name" value="P-loop containing nucleoside triphosphate hydrolases"/>
    <property type="match status" value="2"/>
</dbReference>
<dbReference type="Pfam" id="PF00004">
    <property type="entry name" value="AAA"/>
    <property type="match status" value="1"/>
</dbReference>
<evidence type="ECO:0000256" key="2">
    <source>
        <dbReference type="ARBA" id="ARBA00022490"/>
    </source>
</evidence>
<evidence type="ECO:0000259" key="6">
    <source>
        <dbReference type="SMART" id="SM00382"/>
    </source>
</evidence>
<dbReference type="InterPro" id="IPR003593">
    <property type="entry name" value="AAA+_ATPase"/>
</dbReference>
<dbReference type="InterPro" id="IPR050168">
    <property type="entry name" value="AAA_ATPase_domain"/>
</dbReference>
<dbReference type="PANTHER" id="PTHR23077:SF27">
    <property type="entry name" value="ATPASE FAMILY GENE 2 PROTEIN HOMOLOG A"/>
    <property type="match status" value="1"/>
</dbReference>
<dbReference type="InterPro" id="IPR041569">
    <property type="entry name" value="AAA_lid_3"/>
</dbReference>
<reference evidence="7 8" key="2">
    <citation type="submission" date="2018-11" db="EMBL/GenBank/DDBJ databases">
        <authorList>
            <consortium name="Pathogen Informatics"/>
        </authorList>
    </citation>
    <scope>NUCLEOTIDE SEQUENCE [LARGE SCALE GENOMIC DNA]</scope>
</reference>